<evidence type="ECO:0000313" key="2">
    <source>
        <dbReference type="Proteomes" id="UP000886501"/>
    </source>
</evidence>
<dbReference type="Proteomes" id="UP000886501">
    <property type="component" value="Unassembled WGS sequence"/>
</dbReference>
<dbReference type="EMBL" id="MU117982">
    <property type="protein sequence ID" value="KAF9650683.1"/>
    <property type="molecule type" value="Genomic_DNA"/>
</dbReference>
<keyword evidence="2" id="KW-1185">Reference proteome</keyword>
<proteinExistence type="predicted"/>
<organism evidence="1 2">
    <name type="scientific">Thelephora ganbajun</name>
    <name type="common">Ganba fungus</name>
    <dbReference type="NCBI Taxonomy" id="370292"/>
    <lineage>
        <taxon>Eukaryota</taxon>
        <taxon>Fungi</taxon>
        <taxon>Dikarya</taxon>
        <taxon>Basidiomycota</taxon>
        <taxon>Agaricomycotina</taxon>
        <taxon>Agaricomycetes</taxon>
        <taxon>Thelephorales</taxon>
        <taxon>Thelephoraceae</taxon>
        <taxon>Thelephora</taxon>
    </lineage>
</organism>
<reference evidence="1" key="1">
    <citation type="submission" date="2019-10" db="EMBL/GenBank/DDBJ databases">
        <authorList>
            <consortium name="DOE Joint Genome Institute"/>
            <person name="Kuo A."/>
            <person name="Miyauchi S."/>
            <person name="Kiss E."/>
            <person name="Drula E."/>
            <person name="Kohler A."/>
            <person name="Sanchez-Garcia M."/>
            <person name="Andreopoulos B."/>
            <person name="Barry K.W."/>
            <person name="Bonito G."/>
            <person name="Buee M."/>
            <person name="Carver A."/>
            <person name="Chen C."/>
            <person name="Cichocki N."/>
            <person name="Clum A."/>
            <person name="Culley D."/>
            <person name="Crous P.W."/>
            <person name="Fauchery L."/>
            <person name="Girlanda M."/>
            <person name="Hayes R."/>
            <person name="Keri Z."/>
            <person name="Labutti K."/>
            <person name="Lipzen A."/>
            <person name="Lombard V."/>
            <person name="Magnuson J."/>
            <person name="Maillard F."/>
            <person name="Morin E."/>
            <person name="Murat C."/>
            <person name="Nolan M."/>
            <person name="Ohm R."/>
            <person name="Pangilinan J."/>
            <person name="Pereira M."/>
            <person name="Perotto S."/>
            <person name="Peter M."/>
            <person name="Riley R."/>
            <person name="Sitrit Y."/>
            <person name="Stielow B."/>
            <person name="Szollosi G."/>
            <person name="Zifcakova L."/>
            <person name="Stursova M."/>
            <person name="Spatafora J.W."/>
            <person name="Tedersoo L."/>
            <person name="Vaario L.-M."/>
            <person name="Yamada A."/>
            <person name="Yan M."/>
            <person name="Wang P."/>
            <person name="Xu J."/>
            <person name="Bruns T."/>
            <person name="Baldrian P."/>
            <person name="Vilgalys R."/>
            <person name="Henrissat B."/>
            <person name="Grigoriev I.V."/>
            <person name="Hibbett D."/>
            <person name="Nagy L.G."/>
            <person name="Martin F.M."/>
        </authorList>
    </citation>
    <scope>NUCLEOTIDE SEQUENCE</scope>
    <source>
        <strain evidence="1">P2</strain>
    </source>
</reference>
<protein>
    <submittedName>
        <fullName evidence="1">Uncharacterized protein</fullName>
    </submittedName>
</protein>
<accession>A0ACB6ZMQ1</accession>
<sequence length="680" mass="73910">MARTTRSTATTATTQPDKDKLPPAGDDAQSTSLSKNKKSKKRKRDSVIEHEDQPATKLPRQDEDISHSPKTEDLQSPPPIISETYLDSDLAHQTLETLEMLDTQGLLDRVFPLSDDQPESSCSLRTLLQNSPSYSLRALRAAIQHLYPISLNSRSSPNTPSAQQLRFCNLALSLLDQASQLNPSIPLDTENVLTADRPESSTAATTRRKYALMQKFPSGEWWTSLNSDIISQGTNLKNLSTGHAELVAIFPTPSSSSLPPEPRTLKHYTSSRMPSGTSTPVPPKHRYVSRGSFLDYGSYSSFAPTFDQGGREIGRTVYGEVLWRERGNRLRLKALKEKQLAKSNLPDVIMEEQGSTEQGSSGSEDWHETLKDFLSVSSLNSALDDLGVQDLAQELLERGTRALVRLEQLQLCRYGDPAGFKPVEVGSEEWETAHAILDCLALLMSLRPRSPTDESLIPPTSVIRQVYRTLPLDPSPGYHGTLPPIPASRTTALRDDNTIHLKSGALAAIDPALTTSTPSRSVVPTKVQTTSITATPTPTHAHLHTPTVTIPTTLPYTYAAGYQNTVPYASTYGSYTPTQGSYYQSYGSTTTGYSSWYGGAYGQVGTGGRGTPTPITTAVPVQIYPPHGGTYQPQPHRAVANTMLNTPTKGGWGGGVGATTYATPVVLPSQVRSGSYQASR</sequence>
<reference evidence="1" key="2">
    <citation type="journal article" date="2020" name="Nat. Commun.">
        <title>Large-scale genome sequencing of mycorrhizal fungi provides insights into the early evolution of symbiotic traits.</title>
        <authorList>
            <person name="Miyauchi S."/>
            <person name="Kiss E."/>
            <person name="Kuo A."/>
            <person name="Drula E."/>
            <person name="Kohler A."/>
            <person name="Sanchez-Garcia M."/>
            <person name="Morin E."/>
            <person name="Andreopoulos B."/>
            <person name="Barry K.W."/>
            <person name="Bonito G."/>
            <person name="Buee M."/>
            <person name="Carver A."/>
            <person name="Chen C."/>
            <person name="Cichocki N."/>
            <person name="Clum A."/>
            <person name="Culley D."/>
            <person name="Crous P.W."/>
            <person name="Fauchery L."/>
            <person name="Girlanda M."/>
            <person name="Hayes R.D."/>
            <person name="Keri Z."/>
            <person name="LaButti K."/>
            <person name="Lipzen A."/>
            <person name="Lombard V."/>
            <person name="Magnuson J."/>
            <person name="Maillard F."/>
            <person name="Murat C."/>
            <person name="Nolan M."/>
            <person name="Ohm R.A."/>
            <person name="Pangilinan J."/>
            <person name="Pereira M.F."/>
            <person name="Perotto S."/>
            <person name="Peter M."/>
            <person name="Pfister S."/>
            <person name="Riley R."/>
            <person name="Sitrit Y."/>
            <person name="Stielow J.B."/>
            <person name="Szollosi G."/>
            <person name="Zifcakova L."/>
            <person name="Stursova M."/>
            <person name="Spatafora J.W."/>
            <person name="Tedersoo L."/>
            <person name="Vaario L.M."/>
            <person name="Yamada A."/>
            <person name="Yan M."/>
            <person name="Wang P."/>
            <person name="Xu J."/>
            <person name="Bruns T."/>
            <person name="Baldrian P."/>
            <person name="Vilgalys R."/>
            <person name="Dunand C."/>
            <person name="Henrissat B."/>
            <person name="Grigoriev I.V."/>
            <person name="Hibbett D."/>
            <person name="Nagy L.G."/>
            <person name="Martin F.M."/>
        </authorList>
    </citation>
    <scope>NUCLEOTIDE SEQUENCE</scope>
    <source>
        <strain evidence="1">P2</strain>
    </source>
</reference>
<comment type="caution">
    <text evidence="1">The sequence shown here is derived from an EMBL/GenBank/DDBJ whole genome shotgun (WGS) entry which is preliminary data.</text>
</comment>
<gene>
    <name evidence="1" type="ORF">BDM02DRAFT_3111721</name>
</gene>
<evidence type="ECO:0000313" key="1">
    <source>
        <dbReference type="EMBL" id="KAF9650683.1"/>
    </source>
</evidence>
<name>A0ACB6ZMQ1_THEGA</name>